<dbReference type="Gramene" id="ERN08497">
    <property type="protein sequence ID" value="ERN08497"/>
    <property type="gene ID" value="AMTR_s00152p00069420"/>
</dbReference>
<proteinExistence type="predicted"/>
<name>W1PEU7_AMBTC</name>
<dbReference type="Proteomes" id="UP000017836">
    <property type="component" value="Unassembled WGS sequence"/>
</dbReference>
<accession>W1PEU7</accession>
<evidence type="ECO:0000313" key="2">
    <source>
        <dbReference type="Proteomes" id="UP000017836"/>
    </source>
</evidence>
<protein>
    <submittedName>
        <fullName evidence="1">Uncharacterized protein</fullName>
    </submittedName>
</protein>
<dbReference type="AlphaFoldDB" id="W1PEU7"/>
<keyword evidence="2" id="KW-1185">Reference proteome</keyword>
<dbReference type="HOGENOM" id="CLU_1930392_0_0_1"/>
<gene>
    <name evidence="1" type="ORF">AMTR_s00152p00069420</name>
</gene>
<dbReference type="EMBL" id="KI393323">
    <property type="protein sequence ID" value="ERN08497.1"/>
    <property type="molecule type" value="Genomic_DNA"/>
</dbReference>
<sequence>MHHVVWVAGRNYRIHEEMTHTIDLDARSYTCRVWWNNELPFTHTIAATDHYRLQITNFYEPFTIQAYRTTYTTEFRPVPDLVPPNGALNRALYIPRRPINTQLGQRSCIDGHKPQTPGVTNAHVAVMKGTT</sequence>
<reference evidence="2" key="1">
    <citation type="journal article" date="2013" name="Science">
        <title>The Amborella genome and the evolution of flowering plants.</title>
        <authorList>
            <consortium name="Amborella Genome Project"/>
        </authorList>
    </citation>
    <scope>NUCLEOTIDE SEQUENCE [LARGE SCALE GENOMIC DNA]</scope>
</reference>
<organism evidence="1 2">
    <name type="scientific">Amborella trichopoda</name>
    <dbReference type="NCBI Taxonomy" id="13333"/>
    <lineage>
        <taxon>Eukaryota</taxon>
        <taxon>Viridiplantae</taxon>
        <taxon>Streptophyta</taxon>
        <taxon>Embryophyta</taxon>
        <taxon>Tracheophyta</taxon>
        <taxon>Spermatophyta</taxon>
        <taxon>Magnoliopsida</taxon>
        <taxon>Amborellales</taxon>
        <taxon>Amborellaceae</taxon>
        <taxon>Amborella</taxon>
    </lineage>
</organism>
<evidence type="ECO:0000313" key="1">
    <source>
        <dbReference type="EMBL" id="ERN08497.1"/>
    </source>
</evidence>